<feature type="domain" description="C2H2-type" evidence="12">
    <location>
        <begin position="1871"/>
        <end position="1900"/>
    </location>
</feature>
<evidence type="ECO:0000259" key="13">
    <source>
        <dbReference type="PROSITE" id="PS51156"/>
    </source>
</evidence>
<dbReference type="Gene3D" id="3.30.160.60">
    <property type="entry name" value="Classic Zinc Finger"/>
    <property type="match status" value="4"/>
</dbReference>
<feature type="region of interest" description="Disordered" evidence="11">
    <location>
        <begin position="784"/>
        <end position="805"/>
    </location>
</feature>
<dbReference type="SUPFAM" id="SSF57667">
    <property type="entry name" value="beta-beta-alpha zinc fingers"/>
    <property type="match status" value="3"/>
</dbReference>
<keyword evidence="2" id="KW-0479">Metal-binding</keyword>
<dbReference type="PANTHER" id="PTHR16089">
    <property type="entry name" value="REST COREPRESSOR COREST PROTEIN-RELATED"/>
    <property type="match status" value="1"/>
</dbReference>
<dbReference type="EnsemblMetazoa" id="BGLB007615-RB">
    <property type="protein sequence ID" value="BGLB007615-PB"/>
    <property type="gene ID" value="BGLB007615"/>
</dbReference>
<dbReference type="Gene3D" id="1.10.10.60">
    <property type="entry name" value="Homeodomain-like"/>
    <property type="match status" value="1"/>
</dbReference>
<evidence type="ECO:0000256" key="2">
    <source>
        <dbReference type="ARBA" id="ARBA00022723"/>
    </source>
</evidence>
<feature type="domain" description="C2H2-type" evidence="12">
    <location>
        <begin position="620"/>
        <end position="644"/>
    </location>
</feature>
<dbReference type="KEGG" id="bgt:106067018"/>
<comment type="subcellular location">
    <subcellularLocation>
        <location evidence="1">Nucleus</location>
    </subcellularLocation>
</comment>
<dbReference type="InterPro" id="IPR000949">
    <property type="entry name" value="ELM2_dom"/>
</dbReference>
<sequence length="1975" mass="215643">MEGRQVAGNSTQTSALAVGLNGSVLLSNYIGSSDNHPGGLNLIDLPLSLSAFNGYQSNITLGNSEDLIVNFPLNGLSDGGIYKMSDNSYINSSDLMSKRDSKSPLNILVSSDSLHIQGQNSPVITSQSSMQSLHFHSVVSGGDKMLSAVNSLNFNDPELLGDSAFDSTSSSGLPQFDDGLLSSLGSGSQGLRLGDGTSGTSFDLFDGGVTDSLSLSPQPFHEASLMADSTSSVLDTGLLQHQSDLDDAVKSPDKKGSSSNLITADPSALSKFGPSQCPACGKTFSNIGALAKHKLTHSDERKYVCNVCSKGFKRQDHLNGHLMTHLDKKPYECQLPSCDKGYCDARSLRRHLEQHHHLDPQTIQGHVQASMAAAGISPPVPRNGSKKHAEGRGKQINSPVYSPGSATPTPSPGAVGAGGNVFHFDAQQLKNSQQQQELLVQQIHQQQKLLLQQQKKQKEEKSKEQAAETVSQQLQFQLQLQQQKQQQPADMLTVIQQVQQIHQQQLEAQKKKAAAEKESLASSAGLISNPHESPMAWEKAGVYNFVGTPNSTEHSPTARNDQSPSGLVLASELPTRSPVSPAIAQPISPLTSPASRALWYSTSPDTTTSIKGDDQPKTQAYCTTCDRYFKNAAALNGHMRCHGGFLKKGKEKEGKKSPMRKSSGSTSDMGPPLRRPPHTSTPSPQPAIARTSPTTPTSITFSPTPLTPGQANNDQMNAIDVMNVGSPSDQLMQNFTIKTEGGILVKTEGGILVKTEGGILESALPQQKHKHLQEQLSSHILKRRMSEEQQQRRQQKAPQQQQHYQQPMRFLEEQIKAQQQQQQLQEHSQQNMQFLSGQLVADSTGSLAMESMPSRTASPHQGERIQKLVQSFQQVEELQRQQQQQAELPQISAEQLEQIRQEHQLLGLPPLNTQQLQYQLQEQQNQLLQAQIREQQLQEQQLQGHMLMTPTSLSQQGLLQQLGSSQITTTPVSMTISSPPMNQQTLVQLSSPGQEPQDSRTNLPSQIALNTSVQQILATLDPSVVCAAGINHQHLLVQLQKQQQQLQQTQELMGLQVQSPIGGLAMNNQTSGIITGLHISQIPQILLQPPDSDDMNGVPTLSIPESVVLGSDAGSVLQGSALESEQEQIKRIQNGLMASVEKQQHESLVAALNHPSMVQSLTSGSLGSTSLDQTVIPNFLNIQVPLSSQSDYSQLRDSLTQGSSESVQQDPSSFLSVIPSPSPPTLTPATSTTSSAMSRNTDAAVAQILKNINNSLAENMLLSSSDNSDIGSRSIFGNSGMDNTLERPPSYNSFEGGYSPFSKTFKDSIKQDVMLSSTVTTDHVNNHSFSSDFLTKDTSLYSSKTAKTSYNGQGNKRRLSADLELHRRNSSISSILNKPHVSMSNVQTVMSSPLEADSLNSGRVRMRSKSGDIHYKYVRSKSVDQAPMRPRSLTEESMYRSNKLMDETFIKGGKPHGQENMFSCSDGAGVFRNPGSLPSPFKIKRKHRPAPLYIPPQFGMFHSRLRSPRVIHKETHISTERGKGHTPPPYTPPPMLSPFRSGSGLFCTLQSAQPQTPRSAPVSGKVQLIRRGSLGSGKADIGLELFAEQTLEVEPVPETDTEAHINVGADFQAVLPVLRDKSKAYFFTPVDDKKNLLWEPSSEGENTDAQLQCYQDFSCSAAVKGNGCNVEYALHLLHLAHGNISDAMLMLMADPPELPIDHPMIDYKYQESDSWNSNEMEKFYKSIMVHDKDFFKVAKDVGTKNVKQCIQFYYVWKKVCPDDYKRLRHSRNKQGEYNTRKQAERAAAQASVEKAVVAEAIAQNQNIVAASRETISEENMEAFDSDNTSFLSDNDDVSIAPDSIQSTATNTASSSPAHLVDSPNPLPPPQFHCTAEGCNVACSSKQSLKRHMRKHLDKAQSSPSAPRKPRPSTPSRSPVYDKFGEEIFPCRLCGRVFAKVKSRSAHMKSHKIAEQAQIEKKAAEIAAANPSFGTT</sequence>
<evidence type="ECO:0000256" key="11">
    <source>
        <dbReference type="SAM" id="MobiDB-lite"/>
    </source>
</evidence>
<feature type="compositionally biased region" description="Low complexity" evidence="11">
    <location>
        <begin position="1227"/>
        <end position="1236"/>
    </location>
</feature>
<dbReference type="GO" id="GO:0005667">
    <property type="term" value="C:transcription regulator complex"/>
    <property type="evidence" value="ECO:0007669"/>
    <property type="project" value="TreeGrafter"/>
</dbReference>
<reference evidence="15" key="1">
    <citation type="submission" date="2020-05" db="UniProtKB">
        <authorList>
            <consortium name="EnsemblMetazoa"/>
        </authorList>
    </citation>
    <scope>IDENTIFICATION</scope>
    <source>
        <strain evidence="15">BB02</strain>
    </source>
</reference>
<dbReference type="EnsemblMetazoa" id="BGLB007615-RC">
    <property type="protein sequence ID" value="BGLB007615-PC"/>
    <property type="gene ID" value="BGLB007615"/>
</dbReference>
<evidence type="ECO:0000259" key="12">
    <source>
        <dbReference type="PROSITE" id="PS50157"/>
    </source>
</evidence>
<dbReference type="PROSITE" id="PS50157">
    <property type="entry name" value="ZINC_FINGER_C2H2_2"/>
    <property type="match status" value="6"/>
</dbReference>
<feature type="region of interest" description="Disordered" evidence="11">
    <location>
        <begin position="645"/>
        <end position="713"/>
    </location>
</feature>
<feature type="region of interest" description="Disordered" evidence="11">
    <location>
        <begin position="1846"/>
        <end position="1868"/>
    </location>
</feature>
<accession>A0A2C9JT28</accession>
<dbReference type="GO" id="GO:0006357">
    <property type="term" value="P:regulation of transcription by RNA polymerase II"/>
    <property type="evidence" value="ECO:0007669"/>
    <property type="project" value="TreeGrafter"/>
</dbReference>
<feature type="domain" description="C2H2-type" evidence="12">
    <location>
        <begin position="1928"/>
        <end position="1955"/>
    </location>
</feature>
<evidence type="ECO:0000256" key="10">
    <source>
        <dbReference type="SAM" id="Coils"/>
    </source>
</evidence>
<gene>
    <name evidence="15" type="primary">106067018</name>
</gene>
<evidence type="ECO:0000259" key="14">
    <source>
        <dbReference type="PROSITE" id="PS51293"/>
    </source>
</evidence>
<feature type="compositionally biased region" description="Low complexity" evidence="11">
    <location>
        <begin position="402"/>
        <end position="414"/>
    </location>
</feature>
<dbReference type="Proteomes" id="UP000076420">
    <property type="component" value="Unassembled WGS sequence"/>
</dbReference>
<dbReference type="RefSeq" id="XP_013081575.2">
    <property type="nucleotide sequence ID" value="XM_013226121.2"/>
</dbReference>
<dbReference type="OrthoDB" id="5977959at2759"/>
<evidence type="ECO:0000256" key="6">
    <source>
        <dbReference type="ARBA" id="ARBA00023015"/>
    </source>
</evidence>
<dbReference type="VEuPathDB" id="VectorBase:BGLB007615"/>
<name>A0A2C9JT28_BIOGL</name>
<evidence type="ECO:0000313" key="15">
    <source>
        <dbReference type="EnsemblMetazoa" id="BGLB007615-PB"/>
    </source>
</evidence>
<dbReference type="SMART" id="SM01189">
    <property type="entry name" value="ELM2"/>
    <property type="match status" value="1"/>
</dbReference>
<evidence type="ECO:0000256" key="1">
    <source>
        <dbReference type="ARBA" id="ARBA00004123"/>
    </source>
</evidence>
<dbReference type="GO" id="GO:0003714">
    <property type="term" value="F:transcription corepressor activity"/>
    <property type="evidence" value="ECO:0007669"/>
    <property type="project" value="TreeGrafter"/>
</dbReference>
<dbReference type="SMART" id="SM00717">
    <property type="entry name" value="SANT"/>
    <property type="match status" value="1"/>
</dbReference>
<dbReference type="GO" id="GO:0008270">
    <property type="term" value="F:zinc ion binding"/>
    <property type="evidence" value="ECO:0007669"/>
    <property type="project" value="UniProtKB-KW"/>
</dbReference>
<feature type="domain" description="C2H2-type" evidence="12">
    <location>
        <begin position="331"/>
        <end position="360"/>
    </location>
</feature>
<keyword evidence="7" id="KW-0804">Transcription</keyword>
<dbReference type="PROSITE" id="PS51156">
    <property type="entry name" value="ELM2"/>
    <property type="match status" value="1"/>
</dbReference>
<dbReference type="SMART" id="SM00355">
    <property type="entry name" value="ZnF_C2H2"/>
    <property type="match status" value="6"/>
</dbReference>
<feature type="domain" description="C2H2-type" evidence="12">
    <location>
        <begin position="303"/>
        <end position="330"/>
    </location>
</feature>
<dbReference type="STRING" id="6526.A0A2C9JT28"/>
<keyword evidence="5" id="KW-0862">Zinc</keyword>
<keyword evidence="4 9" id="KW-0863">Zinc-finger</keyword>
<feature type="region of interest" description="Disordered" evidence="11">
    <location>
        <begin position="375"/>
        <end position="420"/>
    </location>
</feature>
<dbReference type="InterPro" id="IPR013087">
    <property type="entry name" value="Znf_C2H2_type"/>
</dbReference>
<keyword evidence="10" id="KW-0175">Coiled coil</keyword>
<keyword evidence="6" id="KW-0805">Transcription regulation</keyword>
<protein>
    <submittedName>
        <fullName evidence="15">Uncharacterized protein</fullName>
    </submittedName>
</protein>
<feature type="domain" description="ELM2" evidence="13">
    <location>
        <begin position="1603"/>
        <end position="1695"/>
    </location>
</feature>
<feature type="coiled-coil region" evidence="10">
    <location>
        <begin position="911"/>
        <end position="940"/>
    </location>
</feature>
<feature type="domain" description="C2H2-type" evidence="12">
    <location>
        <begin position="275"/>
        <end position="302"/>
    </location>
</feature>
<dbReference type="SUPFAM" id="SSF46689">
    <property type="entry name" value="Homeodomain-like"/>
    <property type="match status" value="1"/>
</dbReference>
<evidence type="ECO:0000256" key="8">
    <source>
        <dbReference type="ARBA" id="ARBA00023242"/>
    </source>
</evidence>
<dbReference type="InterPro" id="IPR017884">
    <property type="entry name" value="SANT_dom"/>
</dbReference>
<keyword evidence="3" id="KW-0677">Repeat</keyword>
<dbReference type="FunFam" id="3.30.160.60:FF:000744">
    <property type="entry name" value="zinc finger E-box-binding homeobox 1"/>
    <property type="match status" value="1"/>
</dbReference>
<keyword evidence="8" id="KW-0539">Nucleus</keyword>
<dbReference type="FunFam" id="3.30.160.60:FF:000656">
    <property type="entry name" value="Zinc finger protein 541"/>
    <property type="match status" value="1"/>
</dbReference>
<proteinExistence type="predicted"/>
<dbReference type="GO" id="GO:0000118">
    <property type="term" value="C:histone deacetylase complex"/>
    <property type="evidence" value="ECO:0007669"/>
    <property type="project" value="TreeGrafter"/>
</dbReference>
<evidence type="ECO:0000256" key="3">
    <source>
        <dbReference type="ARBA" id="ARBA00022737"/>
    </source>
</evidence>
<dbReference type="Pfam" id="PF13912">
    <property type="entry name" value="zf-C2H2_6"/>
    <property type="match status" value="2"/>
</dbReference>
<dbReference type="InterPro" id="IPR001005">
    <property type="entry name" value="SANT/Myb"/>
</dbReference>
<dbReference type="InterPro" id="IPR009057">
    <property type="entry name" value="Homeodomain-like_sf"/>
</dbReference>
<dbReference type="PROSITE" id="PS51293">
    <property type="entry name" value="SANT"/>
    <property type="match status" value="1"/>
</dbReference>
<feature type="compositionally biased region" description="Low complexity" evidence="11">
    <location>
        <begin position="691"/>
        <end position="708"/>
    </location>
</feature>
<organism evidence="15 16">
    <name type="scientific">Biomphalaria glabrata</name>
    <name type="common">Bloodfluke planorb</name>
    <name type="synonym">Freshwater snail</name>
    <dbReference type="NCBI Taxonomy" id="6526"/>
    <lineage>
        <taxon>Eukaryota</taxon>
        <taxon>Metazoa</taxon>
        <taxon>Spiralia</taxon>
        <taxon>Lophotrochozoa</taxon>
        <taxon>Mollusca</taxon>
        <taxon>Gastropoda</taxon>
        <taxon>Heterobranchia</taxon>
        <taxon>Euthyneura</taxon>
        <taxon>Panpulmonata</taxon>
        <taxon>Hygrophila</taxon>
        <taxon>Lymnaeoidea</taxon>
        <taxon>Planorbidae</taxon>
        <taxon>Biomphalaria</taxon>
    </lineage>
</organism>
<feature type="compositionally biased region" description="Low complexity" evidence="11">
    <location>
        <begin position="1846"/>
        <end position="1857"/>
    </location>
</feature>
<dbReference type="PANTHER" id="PTHR16089:SF40">
    <property type="entry name" value="SUPPRESSOR OF ACTIVATED EGL-4 PROTEIN 1"/>
    <property type="match status" value="1"/>
</dbReference>
<evidence type="ECO:0000256" key="4">
    <source>
        <dbReference type="ARBA" id="ARBA00022771"/>
    </source>
</evidence>
<evidence type="ECO:0000256" key="7">
    <source>
        <dbReference type="ARBA" id="ARBA00023163"/>
    </source>
</evidence>
<feature type="compositionally biased region" description="Low complexity" evidence="11">
    <location>
        <begin position="796"/>
        <end position="805"/>
    </location>
</feature>
<evidence type="ECO:0000256" key="9">
    <source>
        <dbReference type="PROSITE-ProRule" id="PRU00042"/>
    </source>
</evidence>
<feature type="compositionally biased region" description="Polar residues" evidence="11">
    <location>
        <begin position="1196"/>
        <end position="1215"/>
    </location>
</feature>
<dbReference type="Pfam" id="PF01448">
    <property type="entry name" value="ELM2"/>
    <property type="match status" value="1"/>
</dbReference>
<feature type="domain" description="SANT" evidence="14">
    <location>
        <begin position="1710"/>
        <end position="1761"/>
    </location>
</feature>
<evidence type="ECO:0000256" key="5">
    <source>
        <dbReference type="ARBA" id="ARBA00022833"/>
    </source>
</evidence>
<dbReference type="PROSITE" id="PS00028">
    <property type="entry name" value="ZINC_FINGER_C2H2_1"/>
    <property type="match status" value="6"/>
</dbReference>
<evidence type="ECO:0000313" key="16">
    <source>
        <dbReference type="Proteomes" id="UP000076420"/>
    </source>
</evidence>
<feature type="region of interest" description="Disordered" evidence="11">
    <location>
        <begin position="1196"/>
        <end position="1238"/>
    </location>
</feature>
<dbReference type="Pfam" id="PF00096">
    <property type="entry name" value="zf-C2H2"/>
    <property type="match status" value="1"/>
</dbReference>
<feature type="region of interest" description="Disordered" evidence="11">
    <location>
        <begin position="1889"/>
        <end position="1920"/>
    </location>
</feature>
<dbReference type="InterPro" id="IPR051066">
    <property type="entry name" value="Trans_reg/Corepressor"/>
</dbReference>
<dbReference type="VEuPathDB" id="VectorBase:BGLAX_051434"/>
<dbReference type="InterPro" id="IPR036236">
    <property type="entry name" value="Znf_C2H2_sf"/>
</dbReference>